<keyword evidence="1" id="KW-0812">Transmembrane</keyword>
<keyword evidence="1" id="KW-0472">Membrane</keyword>
<feature type="domain" description="Protein-glutamine gamma-glutamyltransferase-like C-terminal" evidence="2">
    <location>
        <begin position="131"/>
        <end position="193"/>
    </location>
</feature>
<evidence type="ECO:0000313" key="3">
    <source>
        <dbReference type="EMBL" id="MBF4765344.1"/>
    </source>
</evidence>
<dbReference type="Proteomes" id="UP000640489">
    <property type="component" value="Unassembled WGS sequence"/>
</dbReference>
<comment type="caution">
    <text evidence="3">The sequence shown here is derived from an EMBL/GenBank/DDBJ whole genome shotgun (WGS) entry which is preliminary data.</text>
</comment>
<keyword evidence="1" id="KW-1133">Transmembrane helix</keyword>
<organism evidence="3 4">
    <name type="scientific">Nocardioides islandensis</name>
    <dbReference type="NCBI Taxonomy" id="433663"/>
    <lineage>
        <taxon>Bacteria</taxon>
        <taxon>Bacillati</taxon>
        <taxon>Actinomycetota</taxon>
        <taxon>Actinomycetes</taxon>
        <taxon>Propionibacteriales</taxon>
        <taxon>Nocardioidaceae</taxon>
        <taxon>Nocardioides</taxon>
    </lineage>
</organism>
<dbReference type="RefSeq" id="WP_194708518.1">
    <property type="nucleotide sequence ID" value="NZ_JADKPN010000014.1"/>
</dbReference>
<dbReference type="Pfam" id="PF13559">
    <property type="entry name" value="DUF4129"/>
    <property type="match status" value="1"/>
</dbReference>
<evidence type="ECO:0000259" key="2">
    <source>
        <dbReference type="Pfam" id="PF13559"/>
    </source>
</evidence>
<dbReference type="InterPro" id="IPR025403">
    <property type="entry name" value="TgpA-like_C"/>
</dbReference>
<reference evidence="3" key="1">
    <citation type="submission" date="2020-11" db="EMBL/GenBank/DDBJ databases">
        <title>Nocardioides sp. nov., isolated from Soil of Cynanchum wilfordii Hemsley rhizosphere.</title>
        <authorList>
            <person name="Lee J.-S."/>
            <person name="Suh M.K."/>
            <person name="Kim J.-S."/>
        </authorList>
    </citation>
    <scope>NUCLEOTIDE SEQUENCE</scope>
    <source>
        <strain evidence="3">KCTC 19275</strain>
    </source>
</reference>
<evidence type="ECO:0000256" key="1">
    <source>
        <dbReference type="SAM" id="Phobius"/>
    </source>
</evidence>
<name>A0A930YJT0_9ACTN</name>
<dbReference type="AlphaFoldDB" id="A0A930YJT0"/>
<accession>A0A930YJT0</accession>
<gene>
    <name evidence="3" type="ORF">ISU07_19595</name>
</gene>
<sequence length="207" mass="22716">MTAPRFDPPLTPGGGEAHDLLRRELLHPEYHQDNLLLRLIDWLGRVLDNGLNTARNMPPLTTFAAMLVGLLVVAALAWLLSRARRTGRAPAGARPVMLEESVTADQLRDRAVAALAEGRYADALVDAFRAAALRQVERDRIDDVPGATAREVALALAGAFPEQAPEVYRCAAWFDLVLYGGRPATREQAEQVLGLDHRLGGRVEARW</sequence>
<keyword evidence="4" id="KW-1185">Reference proteome</keyword>
<evidence type="ECO:0000313" key="4">
    <source>
        <dbReference type="Proteomes" id="UP000640489"/>
    </source>
</evidence>
<feature type="transmembrane region" description="Helical" evidence="1">
    <location>
        <begin position="60"/>
        <end position="80"/>
    </location>
</feature>
<proteinExistence type="predicted"/>
<protein>
    <submittedName>
        <fullName evidence="3">DUF4129 domain-containing protein</fullName>
    </submittedName>
</protein>
<dbReference type="EMBL" id="JADKPN010000014">
    <property type="protein sequence ID" value="MBF4765344.1"/>
    <property type="molecule type" value="Genomic_DNA"/>
</dbReference>